<dbReference type="Proteomes" id="UP000007383">
    <property type="component" value="Chromosome"/>
</dbReference>
<dbReference type="PROSITE" id="PS50893">
    <property type="entry name" value="ABC_TRANSPORTER_2"/>
    <property type="match status" value="1"/>
</dbReference>
<dbReference type="Pfam" id="PF00664">
    <property type="entry name" value="ABC_membrane"/>
    <property type="match status" value="1"/>
</dbReference>
<keyword evidence="6" id="KW-0067">ATP-binding</keyword>
<dbReference type="InterPro" id="IPR036640">
    <property type="entry name" value="ABC1_TM_sf"/>
</dbReference>
<evidence type="ECO:0000313" key="12">
    <source>
        <dbReference type="EMBL" id="AFG38198.1"/>
    </source>
</evidence>
<dbReference type="SMART" id="SM00382">
    <property type="entry name" value="AAA"/>
    <property type="match status" value="1"/>
</dbReference>
<dbReference type="EMBL" id="CP003282">
    <property type="protein sequence ID" value="AFG38198.1"/>
    <property type="molecule type" value="Genomic_DNA"/>
</dbReference>
<keyword evidence="4 9" id="KW-0812">Transmembrane</keyword>
<dbReference type="OrthoDB" id="341671at2"/>
<dbReference type="RefSeq" id="WP_014456181.1">
    <property type="nucleotide sequence ID" value="NC_017098.1"/>
</dbReference>
<dbReference type="InterPro" id="IPR017871">
    <property type="entry name" value="ABC_transporter-like_CS"/>
</dbReference>
<feature type="transmembrane region" description="Helical" evidence="9">
    <location>
        <begin position="67"/>
        <end position="84"/>
    </location>
</feature>
<evidence type="ECO:0000256" key="2">
    <source>
        <dbReference type="ARBA" id="ARBA00022448"/>
    </source>
</evidence>
<keyword evidence="8 9" id="KW-0472">Membrane</keyword>
<dbReference type="InterPro" id="IPR027417">
    <property type="entry name" value="P-loop_NTPase"/>
</dbReference>
<evidence type="ECO:0000259" key="10">
    <source>
        <dbReference type="PROSITE" id="PS50893"/>
    </source>
</evidence>
<dbReference type="SUPFAM" id="SSF52540">
    <property type="entry name" value="P-loop containing nucleoside triphosphate hydrolases"/>
    <property type="match status" value="1"/>
</dbReference>
<dbReference type="PANTHER" id="PTHR24221">
    <property type="entry name" value="ATP-BINDING CASSETTE SUB-FAMILY B"/>
    <property type="match status" value="1"/>
</dbReference>
<evidence type="ECO:0000256" key="7">
    <source>
        <dbReference type="ARBA" id="ARBA00022989"/>
    </source>
</evidence>
<dbReference type="eggNOG" id="COG1132">
    <property type="taxonomic scope" value="Bacteria"/>
</dbReference>
<keyword evidence="2" id="KW-0813">Transport</keyword>
<comment type="subcellular location">
    <subcellularLocation>
        <location evidence="1">Cell membrane</location>
        <topology evidence="1">Multi-pass membrane protein</topology>
    </subcellularLocation>
</comment>
<dbReference type="InterPro" id="IPR011527">
    <property type="entry name" value="ABC1_TM_dom"/>
</dbReference>
<dbReference type="Gene3D" id="3.40.50.300">
    <property type="entry name" value="P-loop containing nucleotide triphosphate hydrolases"/>
    <property type="match status" value="1"/>
</dbReference>
<dbReference type="InterPro" id="IPR003439">
    <property type="entry name" value="ABC_transporter-like_ATP-bd"/>
</dbReference>
<keyword evidence="7 9" id="KW-1133">Transmembrane helix</keyword>
<gene>
    <name evidence="12" type="ordered locus">Spiaf_2160</name>
</gene>
<dbReference type="GO" id="GO:0140359">
    <property type="term" value="F:ABC-type transporter activity"/>
    <property type="evidence" value="ECO:0007669"/>
    <property type="project" value="InterPro"/>
</dbReference>
<feature type="transmembrane region" description="Helical" evidence="9">
    <location>
        <begin position="174"/>
        <end position="192"/>
    </location>
</feature>
<dbReference type="Pfam" id="PF00005">
    <property type="entry name" value="ABC_tran"/>
    <property type="match status" value="1"/>
</dbReference>
<evidence type="ECO:0000256" key="9">
    <source>
        <dbReference type="SAM" id="Phobius"/>
    </source>
</evidence>
<dbReference type="HOGENOM" id="CLU_000604_84_4_12"/>
<organism evidence="12 13">
    <name type="scientific">Spirochaeta africana (strain ATCC 700263 / DSM 8902 / Z-7692)</name>
    <dbReference type="NCBI Taxonomy" id="889378"/>
    <lineage>
        <taxon>Bacteria</taxon>
        <taxon>Pseudomonadati</taxon>
        <taxon>Spirochaetota</taxon>
        <taxon>Spirochaetia</taxon>
        <taxon>Spirochaetales</taxon>
        <taxon>Spirochaetaceae</taxon>
        <taxon>Spirochaeta</taxon>
    </lineage>
</organism>
<evidence type="ECO:0000256" key="5">
    <source>
        <dbReference type="ARBA" id="ARBA00022741"/>
    </source>
</evidence>
<dbReference type="InterPro" id="IPR003593">
    <property type="entry name" value="AAA+_ATPase"/>
</dbReference>
<feature type="domain" description="ABC transmembrane type-1" evidence="11">
    <location>
        <begin position="24"/>
        <end position="317"/>
    </location>
</feature>
<evidence type="ECO:0000256" key="4">
    <source>
        <dbReference type="ARBA" id="ARBA00022692"/>
    </source>
</evidence>
<evidence type="ECO:0000256" key="6">
    <source>
        <dbReference type="ARBA" id="ARBA00022840"/>
    </source>
</evidence>
<feature type="transmembrane region" description="Helical" evidence="9">
    <location>
        <begin position="250"/>
        <end position="276"/>
    </location>
</feature>
<dbReference type="AlphaFoldDB" id="H9UL05"/>
<dbReference type="GO" id="GO:0034040">
    <property type="term" value="F:ATPase-coupled lipid transmembrane transporter activity"/>
    <property type="evidence" value="ECO:0007669"/>
    <property type="project" value="TreeGrafter"/>
</dbReference>
<keyword evidence="13" id="KW-1185">Reference proteome</keyword>
<feature type="domain" description="ABC transporter" evidence="10">
    <location>
        <begin position="349"/>
        <end position="604"/>
    </location>
</feature>
<evidence type="ECO:0000313" key="13">
    <source>
        <dbReference type="Proteomes" id="UP000007383"/>
    </source>
</evidence>
<dbReference type="PANTHER" id="PTHR24221:SF601">
    <property type="entry name" value="ABC TRANSPORTER"/>
    <property type="match status" value="1"/>
</dbReference>
<dbReference type="GO" id="GO:0005886">
    <property type="term" value="C:plasma membrane"/>
    <property type="evidence" value="ECO:0007669"/>
    <property type="project" value="UniProtKB-SubCell"/>
</dbReference>
<dbReference type="PROSITE" id="PS50929">
    <property type="entry name" value="ABC_TM1F"/>
    <property type="match status" value="1"/>
</dbReference>
<evidence type="ECO:0000256" key="3">
    <source>
        <dbReference type="ARBA" id="ARBA00022475"/>
    </source>
</evidence>
<dbReference type="STRING" id="889378.Spiaf_2160"/>
<dbReference type="InterPro" id="IPR039421">
    <property type="entry name" value="Type_1_exporter"/>
</dbReference>
<dbReference type="KEGG" id="sfc:Spiaf_2160"/>
<dbReference type="GO" id="GO:0016887">
    <property type="term" value="F:ATP hydrolysis activity"/>
    <property type="evidence" value="ECO:0007669"/>
    <property type="project" value="InterPro"/>
</dbReference>
<protein>
    <submittedName>
        <fullName evidence="12">ABC-type multidrug transport system, ATPase and permease component</fullName>
    </submittedName>
</protein>
<dbReference type="FunFam" id="3.40.50.300:FF:000221">
    <property type="entry name" value="Multidrug ABC transporter ATP-binding protein"/>
    <property type="match status" value="1"/>
</dbReference>
<evidence type="ECO:0000256" key="8">
    <source>
        <dbReference type="ARBA" id="ARBA00023136"/>
    </source>
</evidence>
<dbReference type="PATRIC" id="fig|889378.3.peg.2137"/>
<keyword evidence="5" id="KW-0547">Nucleotide-binding</keyword>
<dbReference type="SUPFAM" id="SSF90123">
    <property type="entry name" value="ABC transporter transmembrane region"/>
    <property type="match status" value="1"/>
</dbReference>
<accession>H9UL05</accession>
<name>H9UL05_SPIAZ</name>
<evidence type="ECO:0000259" key="11">
    <source>
        <dbReference type="PROSITE" id="PS50929"/>
    </source>
</evidence>
<dbReference type="Gene3D" id="1.20.1560.10">
    <property type="entry name" value="ABC transporter type 1, transmembrane domain"/>
    <property type="match status" value="1"/>
</dbReference>
<evidence type="ECO:0000256" key="1">
    <source>
        <dbReference type="ARBA" id="ARBA00004651"/>
    </source>
</evidence>
<keyword evidence="3" id="KW-1003">Cell membrane</keyword>
<dbReference type="CDD" id="cd18565">
    <property type="entry name" value="ABC_6TM_exporter_like"/>
    <property type="match status" value="1"/>
</dbReference>
<proteinExistence type="predicted"/>
<sequence length="609" mass="67500">MSHTTDRPLGRLLSYLAGYRRRVLTAGLFSILNKLFDLAPPLLIGAAVDIVVQREASLLSRLGVQDVMLQLYLLAGLSLFVWLMESVFEYLHNLWWRGLAQEVQHDLRVGTYRHVQRQELSFFEERSSGQLLAVLNDDINQLERFLDVGANDIIQVTTTVLAIGGFFVISAPQIAWMALLPMPVIILGSLYYQRLLEPRYRRVRQAVGEISHRLSNNLAGIATIKTFGTERFEAAQLHADSSRYRTENRAAIMVSSGFVPLIRMIIVLGFVGIMVFGGRAALDGGLNVGMYSVLIFMTQRLLWPLTRLGQTFDQYQRAMASSARVFGLLDIEEHLPDGTRSLPRTAGEYQLENVGFAYRTGPSVLHDLSLTIPAGRTTAVVGATGSGKTTLIKLLLRLYDVSTGQVRLDGHDLRDIRFADLYRHTGFVSQDVFLFHGTVFANIAYGLLAHDGVDPSLLDNPGQELLDSGTELRDRVIAAARLAEADDFIRKLPRGYDTIVGERGQKLSGGQRQRVSIARALLKDPAVLILDEATSSVDNETEAAIQRSLEHIAPGRTTIVIAHRLSTIRKADQILVMSEGRLAEQGSHDQLVASGGIYAELWRVQSGQI</sequence>
<reference evidence="13" key="1">
    <citation type="journal article" date="2013" name="Stand. Genomic Sci.">
        <title>Complete genome sequence of the halophilic bacterium Spirochaeta africana type strain (Z-7692(T)) from the alkaline Lake Magadi in the East African Rift.</title>
        <authorList>
            <person name="Liolos K."/>
            <person name="Abt B."/>
            <person name="Scheuner C."/>
            <person name="Teshima H."/>
            <person name="Held B."/>
            <person name="Lapidus A."/>
            <person name="Nolan M."/>
            <person name="Lucas S."/>
            <person name="Deshpande S."/>
            <person name="Cheng J.F."/>
            <person name="Tapia R."/>
            <person name="Goodwin L.A."/>
            <person name="Pitluck S."/>
            <person name="Pagani I."/>
            <person name="Ivanova N."/>
            <person name="Mavromatis K."/>
            <person name="Mikhailova N."/>
            <person name="Huntemann M."/>
            <person name="Pati A."/>
            <person name="Chen A."/>
            <person name="Palaniappan K."/>
            <person name="Land M."/>
            <person name="Rohde M."/>
            <person name="Tindall B.J."/>
            <person name="Detter J.C."/>
            <person name="Goker M."/>
            <person name="Bristow J."/>
            <person name="Eisen J.A."/>
            <person name="Markowitz V."/>
            <person name="Hugenholtz P."/>
            <person name="Woyke T."/>
            <person name="Klenk H.P."/>
            <person name="Kyrpides N.C."/>
        </authorList>
    </citation>
    <scope>NUCLEOTIDE SEQUENCE</scope>
    <source>
        <strain evidence="13">ATCC 700263 / DSM 8902 / Z-7692</strain>
    </source>
</reference>
<dbReference type="PROSITE" id="PS00211">
    <property type="entry name" value="ABC_TRANSPORTER_1"/>
    <property type="match status" value="1"/>
</dbReference>
<dbReference type="GO" id="GO:0005524">
    <property type="term" value="F:ATP binding"/>
    <property type="evidence" value="ECO:0007669"/>
    <property type="project" value="UniProtKB-KW"/>
</dbReference>